<accession>I7MKB2</accession>
<keyword evidence="3 4" id="KW-0812">Transmembrane</keyword>
<feature type="transmembrane region" description="Helical" evidence="3">
    <location>
        <begin position="516"/>
        <end position="535"/>
    </location>
</feature>
<feature type="region of interest" description="Disordered" evidence="2">
    <location>
        <begin position="1"/>
        <end position="28"/>
    </location>
</feature>
<proteinExistence type="predicted"/>
<evidence type="ECO:0000256" key="3">
    <source>
        <dbReference type="SAM" id="Phobius"/>
    </source>
</evidence>
<dbReference type="EMBL" id="GG662656">
    <property type="protein sequence ID" value="EAR97998.2"/>
    <property type="molecule type" value="Genomic_DNA"/>
</dbReference>
<dbReference type="STRING" id="312017.I7MKB2"/>
<organism evidence="4 5">
    <name type="scientific">Tetrahymena thermophila (strain SB210)</name>
    <dbReference type="NCBI Taxonomy" id="312017"/>
    <lineage>
        <taxon>Eukaryota</taxon>
        <taxon>Sar</taxon>
        <taxon>Alveolata</taxon>
        <taxon>Ciliophora</taxon>
        <taxon>Intramacronucleata</taxon>
        <taxon>Oligohymenophorea</taxon>
        <taxon>Hymenostomatida</taxon>
        <taxon>Tetrahymenina</taxon>
        <taxon>Tetrahymenidae</taxon>
        <taxon>Tetrahymena</taxon>
    </lineage>
</organism>
<feature type="coiled-coil region" evidence="1">
    <location>
        <begin position="300"/>
        <end position="341"/>
    </location>
</feature>
<evidence type="ECO:0000256" key="1">
    <source>
        <dbReference type="SAM" id="Coils"/>
    </source>
</evidence>
<gene>
    <name evidence="4" type="ORF">TTHERM_00283870</name>
</gene>
<dbReference type="GeneID" id="7829791"/>
<feature type="coiled-coil region" evidence="1">
    <location>
        <begin position="369"/>
        <end position="451"/>
    </location>
</feature>
<dbReference type="KEGG" id="tet:TTHERM_00283870"/>
<keyword evidence="3" id="KW-0472">Membrane</keyword>
<evidence type="ECO:0000313" key="5">
    <source>
        <dbReference type="Proteomes" id="UP000009168"/>
    </source>
</evidence>
<reference evidence="5" key="1">
    <citation type="journal article" date="2006" name="PLoS Biol.">
        <title>Macronuclear genome sequence of the ciliate Tetrahymena thermophila, a model eukaryote.</title>
        <authorList>
            <person name="Eisen J.A."/>
            <person name="Coyne R.S."/>
            <person name="Wu M."/>
            <person name="Wu D."/>
            <person name="Thiagarajan M."/>
            <person name="Wortman J.R."/>
            <person name="Badger J.H."/>
            <person name="Ren Q."/>
            <person name="Amedeo P."/>
            <person name="Jones K.M."/>
            <person name="Tallon L.J."/>
            <person name="Delcher A.L."/>
            <person name="Salzberg S.L."/>
            <person name="Silva J.C."/>
            <person name="Haas B.J."/>
            <person name="Majoros W.H."/>
            <person name="Farzad M."/>
            <person name="Carlton J.M."/>
            <person name="Smith R.K. Jr."/>
            <person name="Garg J."/>
            <person name="Pearlman R.E."/>
            <person name="Karrer K.M."/>
            <person name="Sun L."/>
            <person name="Manning G."/>
            <person name="Elde N.C."/>
            <person name="Turkewitz A.P."/>
            <person name="Asai D.J."/>
            <person name="Wilkes D.E."/>
            <person name="Wang Y."/>
            <person name="Cai H."/>
            <person name="Collins K."/>
            <person name="Stewart B.A."/>
            <person name="Lee S.R."/>
            <person name="Wilamowska K."/>
            <person name="Weinberg Z."/>
            <person name="Ruzzo W.L."/>
            <person name="Wloga D."/>
            <person name="Gaertig J."/>
            <person name="Frankel J."/>
            <person name="Tsao C.-C."/>
            <person name="Gorovsky M.A."/>
            <person name="Keeling P.J."/>
            <person name="Waller R.F."/>
            <person name="Patron N.J."/>
            <person name="Cherry J.M."/>
            <person name="Stover N.A."/>
            <person name="Krieger C.J."/>
            <person name="del Toro C."/>
            <person name="Ryder H.F."/>
            <person name="Williamson S.C."/>
            <person name="Barbeau R.A."/>
            <person name="Hamilton E.P."/>
            <person name="Orias E."/>
        </authorList>
    </citation>
    <scope>NUCLEOTIDE SEQUENCE [LARGE SCALE GENOMIC DNA]</scope>
    <source>
        <strain evidence="5">SB210</strain>
    </source>
</reference>
<dbReference type="InParanoid" id="I7MKB2"/>
<dbReference type="RefSeq" id="XP_001018243.2">
    <property type="nucleotide sequence ID" value="XM_001018243.2"/>
</dbReference>
<protein>
    <submittedName>
        <fullName evidence="4">Transmembrane protein, putative</fullName>
    </submittedName>
</protein>
<feature type="transmembrane region" description="Helical" evidence="3">
    <location>
        <begin position="603"/>
        <end position="628"/>
    </location>
</feature>
<keyword evidence="5" id="KW-1185">Reference proteome</keyword>
<evidence type="ECO:0000256" key="2">
    <source>
        <dbReference type="SAM" id="MobiDB-lite"/>
    </source>
</evidence>
<keyword evidence="3" id="KW-1133">Transmembrane helix</keyword>
<evidence type="ECO:0000313" key="4">
    <source>
        <dbReference type="EMBL" id="EAR97998.2"/>
    </source>
</evidence>
<dbReference type="AlphaFoldDB" id="I7MKB2"/>
<feature type="coiled-coil region" evidence="1">
    <location>
        <begin position="50"/>
        <end position="275"/>
    </location>
</feature>
<dbReference type="Proteomes" id="UP000009168">
    <property type="component" value="Unassembled WGS sequence"/>
</dbReference>
<keyword evidence="1" id="KW-0175">Coiled coil</keyword>
<name>I7MKB2_TETTS</name>
<sequence length="650" mass="76982">MSTPLPPQAGSNRNTINHIPPHRQSQNQAYPIQQQGTQQNLSINQNLQVNSNLNQTIESYKQQLFEKQNEIQQLMRQKTSLEKEKMELQTQNQNLRQVINNNQNVFDKQLEEKQFQLSQIKSDQINYKGMKKTLEEQIEEVNKQRQKEQELHSQEIKSLRERQKTLIEDLQEQRRKYDHLHFYLERNAKQFEFEEEQLKTQIKIKDQELLTLEKQLEKLQAAYNQGSQDTQSNLVAENESLKFKLSEMAAKLNNYTDLERKFNQISQERKDLEVQQIEQKMRVEQERIITKRTIELEDQYNRLNQEVLYLRNREKQLQMENEDYRDKAKKMAETVNETIQQANLWKEKYQIAVSQQSGNQDLNVLRSTIQQKEMVIAQQESMLKNVTSELAVLKNDYSNRPSYVNSNAINVNGTAEVVQLQSENKMLAEMNQKLQDQIVEVQEETRKKSRNTQGGQQFQTTYVNNDPELIEKNTKLEIANRALSETVAELEFRLSRLGEPQPGKLGLPQSQRGSTYVYQTSSAIGGIFLLIVKHFQLTYSQKRSKLCKHNQPSSINIIINSTQQWIYKFIANSQYLNSTRSQYSPNLHLHFQCRWKYIRKLKLILILKYSLLIINNQLLLKFYFVLIFRNLQNLILDFLFLQNHLHLFIF</sequence>
<feature type="compositionally biased region" description="Polar residues" evidence="2">
    <location>
        <begin position="8"/>
        <end position="28"/>
    </location>
</feature>